<feature type="transmembrane region" description="Helical" evidence="1">
    <location>
        <begin position="51"/>
        <end position="72"/>
    </location>
</feature>
<dbReference type="OMA" id="SAKRTWI"/>
<name>I1QSQ9_ORYGL</name>
<dbReference type="InterPro" id="IPR004990">
    <property type="entry name" value="ELF"/>
</dbReference>
<keyword evidence="1" id="KW-0472">Membrane</keyword>
<reference evidence="2" key="1">
    <citation type="submission" date="2015-06" db="UniProtKB">
        <authorList>
            <consortium name="EnsemblPlants"/>
        </authorList>
    </citation>
    <scope>IDENTIFICATION</scope>
</reference>
<dbReference type="eggNOG" id="ENOG502R45M">
    <property type="taxonomic scope" value="Eukaryota"/>
</dbReference>
<dbReference type="AlphaFoldDB" id="I1QSQ9"/>
<accession>I1QSQ9</accession>
<keyword evidence="1" id="KW-1133">Transmembrane helix</keyword>
<keyword evidence="1" id="KW-0812">Transmembrane</keyword>
<dbReference type="HOGENOM" id="CLU_932510_0_0_1"/>
<dbReference type="Proteomes" id="UP000007306">
    <property type="component" value="Chromosome 10"/>
</dbReference>
<evidence type="ECO:0000313" key="2">
    <source>
        <dbReference type="EnsemblPlants" id="ORGLA10G0024200.1"/>
    </source>
</evidence>
<evidence type="ECO:0000256" key="1">
    <source>
        <dbReference type="SAM" id="Phobius"/>
    </source>
</evidence>
<keyword evidence="3" id="KW-1185">Reference proteome</keyword>
<reference evidence="2 3" key="2">
    <citation type="submission" date="2018-04" db="EMBL/GenBank/DDBJ databases">
        <title>OglaRS2 (Oryza glaberrima Reference Sequence Version 2).</title>
        <authorList>
            <person name="Zhang J."/>
            <person name="Kudrna D."/>
            <person name="Lee S."/>
            <person name="Talag J."/>
            <person name="Rajasekar S."/>
            <person name="Wing R.A."/>
        </authorList>
    </citation>
    <scope>NUCLEOTIDE SEQUENCE [LARGE SCALE GENOMIC DNA]</scope>
    <source>
        <strain evidence="2 3">cv. IRGC 96717</strain>
    </source>
</reference>
<proteinExistence type="predicted"/>
<evidence type="ECO:0000313" key="3">
    <source>
        <dbReference type="Proteomes" id="UP000007306"/>
    </source>
</evidence>
<sequence length="299" mass="34846">MTRDRMRQSIKGRALCRAFSSRSAGGVIFKVVLKSLQERKKRISSEISSTIYFYMLCIPYLIFFLKISILVFLVFYRIVLPIVQMFSLLTCCSFLITLPPEVQDPQALAHLEGLNFYLSLYEQDPEWVAFIQQELNHNTPLEDIPGRLRLFLMEERTSNVRMDLIQEFLALYARNGVVLPVEPYLLEGALRSYLDSIRATDDFSILQAAYQDLRDHEEGSFFFRDVVSHNRDFLEAQSAKRTWIEVERNSLYSKIERAQARLERTEFQHTLLIFQLEDPKRGGGIICRIPLFFSKASIC</sequence>
<dbReference type="Gramene" id="ORGLA10G0024200.1">
    <property type="protein sequence ID" value="ORGLA10G0024200.1"/>
    <property type="gene ID" value="ORGLA10G0024200"/>
</dbReference>
<dbReference type="Pfam" id="PF03317">
    <property type="entry name" value="ELF"/>
    <property type="match status" value="1"/>
</dbReference>
<dbReference type="EnsemblPlants" id="ORGLA10G0024200.1">
    <property type="protein sequence ID" value="ORGLA10G0024200.1"/>
    <property type="gene ID" value="ORGLA10G0024200"/>
</dbReference>
<protein>
    <submittedName>
        <fullName evidence="2">Uncharacterized protein</fullName>
    </submittedName>
</protein>
<organism evidence="2 3">
    <name type="scientific">Oryza glaberrima</name>
    <name type="common">African rice</name>
    <dbReference type="NCBI Taxonomy" id="4538"/>
    <lineage>
        <taxon>Eukaryota</taxon>
        <taxon>Viridiplantae</taxon>
        <taxon>Streptophyta</taxon>
        <taxon>Embryophyta</taxon>
        <taxon>Tracheophyta</taxon>
        <taxon>Spermatophyta</taxon>
        <taxon>Magnoliopsida</taxon>
        <taxon>Liliopsida</taxon>
        <taxon>Poales</taxon>
        <taxon>Poaceae</taxon>
        <taxon>BOP clade</taxon>
        <taxon>Oryzoideae</taxon>
        <taxon>Oryzeae</taxon>
        <taxon>Oryzinae</taxon>
        <taxon>Oryza</taxon>
    </lineage>
</organism>